<dbReference type="EMBL" id="LR824024">
    <property type="protein sequence ID" value="CAD0204439.1"/>
    <property type="molecule type" value="Genomic_DNA"/>
</dbReference>
<accession>A0A9N8L6T8</accession>
<feature type="region of interest" description="Disordered" evidence="1">
    <location>
        <begin position="448"/>
        <end position="478"/>
    </location>
</feature>
<sequence>MNINDSTTCEEFAKYARFNPYSVLHQRWFVFYYWGPPKTVETIVFTFPTANHTKHLHKILDGNTILPIDWKARHILMENHKEEITLLVERGDRGQYWGFLLQKVLKGQKIRPRDLRIKQTGDTKIIGLMDCDRHTVLALCKIQEVPPKNRLQDEAARLGYRARRGKSYLYEGHEWMPIPEGDEKQYWAPKPKGRRSSQESSIEVTSTSHEKVESKGLAEALNTAKEQKEEAEQSSLEQVDSKETGRQTSYNRTINTQTSSNHTNNNLTSRSQTNINQTTSNQMINTQTNSDLKNSSDKNNYLISSNLTSNNQTNNDLKANDENNNTIMEESEESNEFTIDATTDEPDYSLTLDEKININKRLKKIQENNDMQAYPPIIEPEAETENEELQLLTTTEPYTSQSSKRKAVEGEEYCKNCFTLTAKERDLNIPNPETTNQPNSLEDLYKPQAMKTVLDSNDKIDINSEKFNDDSSVDNNEV</sequence>
<feature type="compositionally biased region" description="Low complexity" evidence="1">
    <location>
        <begin position="253"/>
        <end position="271"/>
    </location>
</feature>
<protein>
    <submittedName>
        <fullName evidence="2">Uncharacterized protein</fullName>
    </submittedName>
</protein>
<dbReference type="OrthoDB" id="7479158at2759"/>
<keyword evidence="3" id="KW-1185">Reference proteome</keyword>
<dbReference type="Proteomes" id="UP001154114">
    <property type="component" value="Chromosome 21"/>
</dbReference>
<reference evidence="2" key="1">
    <citation type="submission" date="2021-12" db="EMBL/GenBank/DDBJ databases">
        <authorList>
            <person name="King R."/>
        </authorList>
    </citation>
    <scope>NUCLEOTIDE SEQUENCE</scope>
</reference>
<feature type="region of interest" description="Disordered" evidence="1">
    <location>
        <begin position="287"/>
        <end position="321"/>
    </location>
</feature>
<evidence type="ECO:0000313" key="2">
    <source>
        <dbReference type="EMBL" id="CAD0204439.1"/>
    </source>
</evidence>
<gene>
    <name evidence="2" type="ORF">CINC_LOCUS6748</name>
</gene>
<evidence type="ECO:0000313" key="3">
    <source>
        <dbReference type="Proteomes" id="UP001154114"/>
    </source>
</evidence>
<name>A0A9N8L6T8_CHRIL</name>
<feature type="compositionally biased region" description="Low complexity" evidence="1">
    <location>
        <begin position="289"/>
        <end position="321"/>
    </location>
</feature>
<feature type="compositionally biased region" description="Polar residues" evidence="1">
    <location>
        <begin position="198"/>
        <end position="207"/>
    </location>
</feature>
<feature type="compositionally biased region" description="Basic and acidic residues" evidence="1">
    <location>
        <begin position="456"/>
        <end position="469"/>
    </location>
</feature>
<feature type="region of interest" description="Disordered" evidence="1">
    <location>
        <begin position="179"/>
        <end position="272"/>
    </location>
</feature>
<evidence type="ECO:0000256" key="1">
    <source>
        <dbReference type="SAM" id="MobiDB-lite"/>
    </source>
</evidence>
<dbReference type="AlphaFoldDB" id="A0A9N8L6T8"/>
<proteinExistence type="predicted"/>
<organism evidence="2 3">
    <name type="scientific">Chrysodeixis includens</name>
    <name type="common">Soybean looper</name>
    <name type="synonym">Pseudoplusia includens</name>
    <dbReference type="NCBI Taxonomy" id="689277"/>
    <lineage>
        <taxon>Eukaryota</taxon>
        <taxon>Metazoa</taxon>
        <taxon>Ecdysozoa</taxon>
        <taxon>Arthropoda</taxon>
        <taxon>Hexapoda</taxon>
        <taxon>Insecta</taxon>
        <taxon>Pterygota</taxon>
        <taxon>Neoptera</taxon>
        <taxon>Endopterygota</taxon>
        <taxon>Lepidoptera</taxon>
        <taxon>Glossata</taxon>
        <taxon>Ditrysia</taxon>
        <taxon>Noctuoidea</taxon>
        <taxon>Noctuidae</taxon>
        <taxon>Plusiinae</taxon>
        <taxon>Chrysodeixis</taxon>
    </lineage>
</organism>